<evidence type="ECO:0000313" key="3">
    <source>
        <dbReference type="Proteomes" id="UP000486351"/>
    </source>
</evidence>
<organism evidence="2 3">
    <name type="scientific">Phytophthora fragariae</name>
    <dbReference type="NCBI Taxonomy" id="53985"/>
    <lineage>
        <taxon>Eukaryota</taxon>
        <taxon>Sar</taxon>
        <taxon>Stramenopiles</taxon>
        <taxon>Oomycota</taxon>
        <taxon>Peronosporomycetes</taxon>
        <taxon>Peronosporales</taxon>
        <taxon>Peronosporaceae</taxon>
        <taxon>Phytophthora</taxon>
    </lineage>
</organism>
<proteinExistence type="predicted"/>
<comment type="caution">
    <text evidence="2">The sequence shown here is derived from an EMBL/GenBank/DDBJ whole genome shotgun (WGS) entry which is preliminary data.</text>
</comment>
<protein>
    <submittedName>
        <fullName evidence="2">Uncharacterized protein</fullName>
    </submittedName>
</protein>
<reference evidence="2 3" key="1">
    <citation type="submission" date="2018-09" db="EMBL/GenBank/DDBJ databases">
        <title>Genomic investigation of the strawberry pathogen Phytophthora fragariae indicates pathogenicity is determined by transcriptional variation in three key races.</title>
        <authorList>
            <person name="Adams T.M."/>
            <person name="Armitage A.D."/>
            <person name="Sobczyk M.K."/>
            <person name="Bates H.J."/>
            <person name="Dunwell J.M."/>
            <person name="Nellist C.F."/>
            <person name="Harrison R.J."/>
        </authorList>
    </citation>
    <scope>NUCLEOTIDE SEQUENCE [LARGE SCALE GENOMIC DNA]</scope>
    <source>
        <strain evidence="2 3">NOV-77</strain>
    </source>
</reference>
<dbReference type="Proteomes" id="UP000486351">
    <property type="component" value="Unassembled WGS sequence"/>
</dbReference>
<accession>A0A6G0SC14</accession>
<name>A0A6G0SC14_9STRA</name>
<feature type="compositionally biased region" description="Polar residues" evidence="1">
    <location>
        <begin position="100"/>
        <end position="110"/>
    </location>
</feature>
<dbReference type="AlphaFoldDB" id="A0A6G0SC14"/>
<evidence type="ECO:0000313" key="2">
    <source>
        <dbReference type="EMBL" id="KAE9354419.1"/>
    </source>
</evidence>
<feature type="region of interest" description="Disordered" evidence="1">
    <location>
        <begin position="47"/>
        <end position="126"/>
    </location>
</feature>
<gene>
    <name evidence="2" type="ORF">PF008_g4534</name>
</gene>
<dbReference type="EMBL" id="QXFY01000155">
    <property type="protein sequence ID" value="KAE9354419.1"/>
    <property type="molecule type" value="Genomic_DNA"/>
</dbReference>
<sequence length="137" mass="14837">MAIAVQPTSDVSNRTDAAHLVALELGGGGIVVWWLATPAAFDVGQRHLAKSSQAHSGPEFQATSHQDEFCGATLGSKNLDRRRIKPREKRPGTAAPVLSPLSSGNQTQTRRAPRTHSRHTTQERLERASRLLPALCI</sequence>
<evidence type="ECO:0000256" key="1">
    <source>
        <dbReference type="SAM" id="MobiDB-lite"/>
    </source>
</evidence>